<name>A0ACD3B7Y0_9AGAR</name>
<reference evidence="1 2" key="1">
    <citation type="journal article" date="2019" name="Nat. Ecol. Evol.">
        <title>Megaphylogeny resolves global patterns of mushroom evolution.</title>
        <authorList>
            <person name="Varga T."/>
            <person name="Krizsan K."/>
            <person name="Foldi C."/>
            <person name="Dima B."/>
            <person name="Sanchez-Garcia M."/>
            <person name="Sanchez-Ramirez S."/>
            <person name="Szollosi G.J."/>
            <person name="Szarkandi J.G."/>
            <person name="Papp V."/>
            <person name="Albert L."/>
            <person name="Andreopoulos W."/>
            <person name="Angelini C."/>
            <person name="Antonin V."/>
            <person name="Barry K.W."/>
            <person name="Bougher N.L."/>
            <person name="Buchanan P."/>
            <person name="Buyck B."/>
            <person name="Bense V."/>
            <person name="Catcheside P."/>
            <person name="Chovatia M."/>
            <person name="Cooper J."/>
            <person name="Damon W."/>
            <person name="Desjardin D."/>
            <person name="Finy P."/>
            <person name="Geml J."/>
            <person name="Haridas S."/>
            <person name="Hughes K."/>
            <person name="Justo A."/>
            <person name="Karasinski D."/>
            <person name="Kautmanova I."/>
            <person name="Kiss B."/>
            <person name="Kocsube S."/>
            <person name="Kotiranta H."/>
            <person name="LaButti K.M."/>
            <person name="Lechner B.E."/>
            <person name="Liimatainen K."/>
            <person name="Lipzen A."/>
            <person name="Lukacs Z."/>
            <person name="Mihaltcheva S."/>
            <person name="Morgado L.N."/>
            <person name="Niskanen T."/>
            <person name="Noordeloos M.E."/>
            <person name="Ohm R.A."/>
            <person name="Ortiz-Santana B."/>
            <person name="Ovrebo C."/>
            <person name="Racz N."/>
            <person name="Riley R."/>
            <person name="Savchenko A."/>
            <person name="Shiryaev A."/>
            <person name="Soop K."/>
            <person name="Spirin V."/>
            <person name="Szebenyi C."/>
            <person name="Tomsovsky M."/>
            <person name="Tulloss R.E."/>
            <person name="Uehling J."/>
            <person name="Grigoriev I.V."/>
            <person name="Vagvolgyi C."/>
            <person name="Papp T."/>
            <person name="Martin F.M."/>
            <person name="Miettinen O."/>
            <person name="Hibbett D.S."/>
            <person name="Nagy L.G."/>
        </authorList>
    </citation>
    <scope>NUCLEOTIDE SEQUENCE [LARGE SCALE GENOMIC DNA]</scope>
    <source>
        <strain evidence="1 2">NL-1719</strain>
    </source>
</reference>
<protein>
    <submittedName>
        <fullName evidence="1">Uncharacterized protein</fullName>
    </submittedName>
</protein>
<dbReference type="Proteomes" id="UP000308600">
    <property type="component" value="Unassembled WGS sequence"/>
</dbReference>
<dbReference type="EMBL" id="ML208269">
    <property type="protein sequence ID" value="TFK74245.1"/>
    <property type="molecule type" value="Genomic_DNA"/>
</dbReference>
<evidence type="ECO:0000313" key="1">
    <source>
        <dbReference type="EMBL" id="TFK74245.1"/>
    </source>
</evidence>
<accession>A0ACD3B7Y0</accession>
<evidence type="ECO:0000313" key="2">
    <source>
        <dbReference type="Proteomes" id="UP000308600"/>
    </source>
</evidence>
<keyword evidence="2" id="KW-1185">Reference proteome</keyword>
<sequence>MSIPAEMHDPSLAAKPGEFYARYDALPTNWRDHNSYWYYGWAVTEKDLKRFHEVMNVQNYHGPYTGHVLYGWTARQLCVRSGYRHISFVFGEPDEDTKKKQYIIDDKPTVMALALSCTRSRRLFWERPSEKQMERLVNIIGEQPRWILDHFTKEEFSMDWIS</sequence>
<gene>
    <name evidence="1" type="ORF">BDN72DRAFT_833571</name>
</gene>
<organism evidence="1 2">
    <name type="scientific">Pluteus cervinus</name>
    <dbReference type="NCBI Taxonomy" id="181527"/>
    <lineage>
        <taxon>Eukaryota</taxon>
        <taxon>Fungi</taxon>
        <taxon>Dikarya</taxon>
        <taxon>Basidiomycota</taxon>
        <taxon>Agaricomycotina</taxon>
        <taxon>Agaricomycetes</taxon>
        <taxon>Agaricomycetidae</taxon>
        <taxon>Agaricales</taxon>
        <taxon>Pluteineae</taxon>
        <taxon>Pluteaceae</taxon>
        <taxon>Pluteus</taxon>
    </lineage>
</organism>
<proteinExistence type="predicted"/>